<organism evidence="1 2">
    <name type="scientific">Plebeiibacterium sediminum</name>
    <dbReference type="NCBI Taxonomy" id="2992112"/>
    <lineage>
        <taxon>Bacteria</taxon>
        <taxon>Pseudomonadati</taxon>
        <taxon>Bacteroidota</taxon>
        <taxon>Bacteroidia</taxon>
        <taxon>Marinilabiliales</taxon>
        <taxon>Marinilabiliaceae</taxon>
        <taxon>Plebeiibacterium</taxon>
    </lineage>
</organism>
<name>A0AAE3SEG6_9BACT</name>
<proteinExistence type="predicted"/>
<sequence>MNNIKYRIASILLLVVSVFLLGGAFKSDTFKVLRIKGNATIDNNPIKPGQEYDIKDIEKLSFSTPDKSGLVIVCYNNCAKNKVILEKTISNYSSVQKRQLLETTAYKTRGGSLESLPELVNYFEQKPILILADNMLSVNPLVLNSPNDGSFLEMYYMDNFTDVIQEIPYLNNSFTFNYNMFTSAVTDTILGPVTLTVVDPIAGREQLVTEEFYVAFIDDRELEKYVKELLSMDVNEEAIIDALFEMLKVQYPDYYVEKDFVKQYMEQR</sequence>
<evidence type="ECO:0000313" key="2">
    <source>
        <dbReference type="Proteomes" id="UP001209229"/>
    </source>
</evidence>
<dbReference type="EMBL" id="JAPDPJ010000014">
    <property type="protein sequence ID" value="MCW3786448.1"/>
    <property type="molecule type" value="Genomic_DNA"/>
</dbReference>
<reference evidence="1" key="1">
    <citation type="submission" date="2022-10" db="EMBL/GenBank/DDBJ databases">
        <authorList>
            <person name="Yu W.X."/>
        </authorList>
    </citation>
    <scope>NUCLEOTIDE SEQUENCE</scope>
    <source>
        <strain evidence="1">AAT</strain>
    </source>
</reference>
<gene>
    <name evidence="1" type="ORF">OM075_08210</name>
</gene>
<protein>
    <submittedName>
        <fullName evidence="1">Uncharacterized protein</fullName>
    </submittedName>
</protein>
<accession>A0AAE3SEG6</accession>
<dbReference type="Proteomes" id="UP001209229">
    <property type="component" value="Unassembled WGS sequence"/>
</dbReference>
<dbReference type="AlphaFoldDB" id="A0AAE3SEG6"/>
<evidence type="ECO:0000313" key="1">
    <source>
        <dbReference type="EMBL" id="MCW3786448.1"/>
    </source>
</evidence>
<dbReference type="RefSeq" id="WP_301190012.1">
    <property type="nucleotide sequence ID" value="NZ_JAPDPJ010000014.1"/>
</dbReference>
<comment type="caution">
    <text evidence="1">The sequence shown here is derived from an EMBL/GenBank/DDBJ whole genome shotgun (WGS) entry which is preliminary data.</text>
</comment>
<keyword evidence="2" id="KW-1185">Reference proteome</keyword>